<keyword evidence="6" id="KW-0564">Palmitate</keyword>
<evidence type="ECO:0000256" key="2">
    <source>
        <dbReference type="ARBA" id="ARBA00007886"/>
    </source>
</evidence>
<evidence type="ECO:0000256" key="7">
    <source>
        <dbReference type="ARBA" id="ARBA00023288"/>
    </source>
</evidence>
<evidence type="ECO:0000256" key="4">
    <source>
        <dbReference type="ARBA" id="ARBA00022729"/>
    </source>
</evidence>
<dbReference type="NCBIfam" id="TIGR02887">
    <property type="entry name" value="spore_ger_x_C"/>
    <property type="match status" value="1"/>
</dbReference>
<feature type="domain" description="Spore germination GerAC-like C-terminal" evidence="9">
    <location>
        <begin position="218"/>
        <end position="383"/>
    </location>
</feature>
<dbReference type="PANTHER" id="PTHR35789">
    <property type="entry name" value="SPORE GERMINATION PROTEIN B3"/>
    <property type="match status" value="1"/>
</dbReference>
<evidence type="ECO:0000313" key="11">
    <source>
        <dbReference type="EMBL" id="MDG5754821.1"/>
    </source>
</evidence>
<evidence type="ECO:0000256" key="3">
    <source>
        <dbReference type="ARBA" id="ARBA00022544"/>
    </source>
</evidence>
<evidence type="ECO:0000256" key="5">
    <source>
        <dbReference type="ARBA" id="ARBA00023136"/>
    </source>
</evidence>
<keyword evidence="3" id="KW-0309">Germination</keyword>
<dbReference type="InterPro" id="IPR046953">
    <property type="entry name" value="Spore_GerAC-like_C"/>
</dbReference>
<gene>
    <name evidence="11" type="ORF">P6P90_12700</name>
</gene>
<protein>
    <submittedName>
        <fullName evidence="11">Ger(X)C family spore germination protein</fullName>
    </submittedName>
</protein>
<dbReference type="RefSeq" id="WP_124565183.1">
    <property type="nucleotide sequence ID" value="NZ_JARRRY010000013.1"/>
</dbReference>
<comment type="similarity">
    <text evidence="2">Belongs to the GerABKC lipoprotein family.</text>
</comment>
<evidence type="ECO:0000259" key="9">
    <source>
        <dbReference type="Pfam" id="PF05504"/>
    </source>
</evidence>
<dbReference type="PANTHER" id="PTHR35789:SF1">
    <property type="entry name" value="SPORE GERMINATION PROTEIN B3"/>
    <property type="match status" value="1"/>
</dbReference>
<evidence type="ECO:0000256" key="1">
    <source>
        <dbReference type="ARBA" id="ARBA00004635"/>
    </source>
</evidence>
<dbReference type="Pfam" id="PF05504">
    <property type="entry name" value="Spore_GerAC"/>
    <property type="match status" value="1"/>
</dbReference>
<name>A0ABT6H8Y8_9BACI</name>
<feature type="domain" description="Spore germination protein N-terminal" evidence="10">
    <location>
        <begin position="22"/>
        <end position="191"/>
    </location>
</feature>
<feature type="signal peptide" evidence="8">
    <location>
        <begin position="1"/>
        <end position="19"/>
    </location>
</feature>
<dbReference type="Gene3D" id="3.30.300.210">
    <property type="entry name" value="Nutrient germinant receptor protein C, domain 3"/>
    <property type="match status" value="1"/>
</dbReference>
<evidence type="ECO:0000256" key="8">
    <source>
        <dbReference type="SAM" id="SignalP"/>
    </source>
</evidence>
<accession>A0ABT6H8Y8</accession>
<dbReference type="InterPro" id="IPR038501">
    <property type="entry name" value="Spore_GerAC_C_sf"/>
</dbReference>
<dbReference type="Proteomes" id="UP001218246">
    <property type="component" value="Unassembled WGS sequence"/>
</dbReference>
<comment type="subcellular location">
    <subcellularLocation>
        <location evidence="1">Membrane</location>
        <topology evidence="1">Lipid-anchor</topology>
    </subcellularLocation>
</comment>
<organism evidence="11 12">
    <name type="scientific">Ectobacillus antri</name>
    <dbReference type="NCBI Taxonomy" id="2486280"/>
    <lineage>
        <taxon>Bacteria</taxon>
        <taxon>Bacillati</taxon>
        <taxon>Bacillota</taxon>
        <taxon>Bacilli</taxon>
        <taxon>Bacillales</taxon>
        <taxon>Bacillaceae</taxon>
        <taxon>Ectobacillus</taxon>
    </lineage>
</organism>
<dbReference type="EMBL" id="JARULN010000013">
    <property type="protein sequence ID" value="MDG5754821.1"/>
    <property type="molecule type" value="Genomic_DNA"/>
</dbReference>
<keyword evidence="12" id="KW-1185">Reference proteome</keyword>
<proteinExistence type="inferred from homology"/>
<feature type="chain" id="PRO_5045958326" evidence="8">
    <location>
        <begin position="20"/>
        <end position="390"/>
    </location>
</feature>
<keyword evidence="5" id="KW-0472">Membrane</keyword>
<evidence type="ECO:0000259" key="10">
    <source>
        <dbReference type="Pfam" id="PF25198"/>
    </source>
</evidence>
<dbReference type="InterPro" id="IPR008844">
    <property type="entry name" value="Spore_GerAC-like"/>
</dbReference>
<dbReference type="Pfam" id="PF25198">
    <property type="entry name" value="Spore_GerAC_N"/>
    <property type="match status" value="1"/>
</dbReference>
<comment type="caution">
    <text evidence="11">The sequence shown here is derived from an EMBL/GenBank/DDBJ whole genome shotgun (WGS) entry which is preliminary data.</text>
</comment>
<keyword evidence="7" id="KW-0449">Lipoprotein</keyword>
<evidence type="ECO:0000256" key="6">
    <source>
        <dbReference type="ARBA" id="ARBA00023139"/>
    </source>
</evidence>
<evidence type="ECO:0000313" key="12">
    <source>
        <dbReference type="Proteomes" id="UP001218246"/>
    </source>
</evidence>
<keyword evidence="4 8" id="KW-0732">Signal</keyword>
<sequence>MRYLYVIFIILSAASLSFSQGDKNELNQIGFSFAMGVDEAEKGYEVSLQLINPSALSGEKPIKNSPYVVYKASGKTIDAALEHLSVYMSRHLHLKQMQIIVIGEKMARNRPIHEIANYLLQATDIPANVLVVTTRDATAYEMLKVFAPVEGFSGLEITSILQKLGRKIPQTASDIKIDLMQQGKDLTLPYIYIMGKRKQGEKQANFETLKPTHLAYGGTALFKGEKLKGFIDSRESLYLYMLEKKTSNFLLAASCPKDEKNYFTFKVSGSRPKLRDVKINGDNIRFLFDLKLDGTVSQYNCRHDLGDPETIELLKKELVKDIEHHVEEGMVVFRNYEIDPFGLGVMLEKHSQQEWDTIKARWPALLKTTSISIDADIRIPNIGDFKVGSE</sequence>
<reference evidence="11 12" key="1">
    <citation type="submission" date="2023-04" db="EMBL/GenBank/DDBJ databases">
        <title>Ectobacillus antri isolated from activated sludge.</title>
        <authorList>
            <person name="Yan P."/>
            <person name="Liu X."/>
        </authorList>
    </citation>
    <scope>NUCLEOTIDE SEQUENCE [LARGE SCALE GENOMIC DNA]</scope>
    <source>
        <strain evidence="11 12">C18H</strain>
    </source>
</reference>
<dbReference type="InterPro" id="IPR057336">
    <property type="entry name" value="GerAC_N"/>
</dbReference>